<dbReference type="SMART" id="SM00860">
    <property type="entry name" value="SMI1_KNR4"/>
    <property type="match status" value="1"/>
</dbReference>
<keyword evidence="3" id="KW-1185">Reference proteome</keyword>
<protein>
    <recommendedName>
        <fullName evidence="1">Knr4/Smi1-like domain-containing protein</fullName>
    </recommendedName>
</protein>
<reference evidence="2 3" key="1">
    <citation type="submission" date="2020-03" db="EMBL/GenBank/DDBJ databases">
        <title>Sequencing the genomes of 1000 actinobacteria strains.</title>
        <authorList>
            <person name="Klenk H.-P."/>
        </authorList>
    </citation>
    <scope>NUCLEOTIDE SEQUENCE [LARGE SCALE GENOMIC DNA]</scope>
    <source>
        <strain evidence="2 3">DSM 45490</strain>
    </source>
</reference>
<gene>
    <name evidence="2" type="ORF">BJY22_008025</name>
</gene>
<dbReference type="RefSeq" id="WP_167217352.1">
    <property type="nucleotide sequence ID" value="NZ_JAASRO010000001.1"/>
</dbReference>
<evidence type="ECO:0000313" key="2">
    <source>
        <dbReference type="EMBL" id="NIK62308.1"/>
    </source>
</evidence>
<dbReference type="SUPFAM" id="SSF160631">
    <property type="entry name" value="SMI1/KNR4-like"/>
    <property type="match status" value="1"/>
</dbReference>
<organism evidence="2 3">
    <name type="scientific">Kribbella shirazensis</name>
    <dbReference type="NCBI Taxonomy" id="1105143"/>
    <lineage>
        <taxon>Bacteria</taxon>
        <taxon>Bacillati</taxon>
        <taxon>Actinomycetota</taxon>
        <taxon>Actinomycetes</taxon>
        <taxon>Propionibacteriales</taxon>
        <taxon>Kribbellaceae</taxon>
        <taxon>Kribbella</taxon>
    </lineage>
</organism>
<evidence type="ECO:0000313" key="3">
    <source>
        <dbReference type="Proteomes" id="UP000555407"/>
    </source>
</evidence>
<dbReference type="InterPro" id="IPR037883">
    <property type="entry name" value="Knr4/Smi1-like_sf"/>
</dbReference>
<name>A0A7X5VJE5_9ACTN</name>
<dbReference type="Proteomes" id="UP000555407">
    <property type="component" value="Unassembled WGS sequence"/>
</dbReference>
<dbReference type="AlphaFoldDB" id="A0A7X5VJE5"/>
<sequence length="161" mass="17713">MNEDFFEPDDFYTGPRVTDALVAAAEQSLGVKLPSSYLELIRLRNGGVPRRRCFATPFATSWAHDHIEITAILGIGGHLGIDSNDGHGSRDLVREWDYPDVGLVICDTPSGGHDTVMLDYSEHGHAAEPRVVYVDEDRVPRELAPTFADFVANLAACSEDR</sequence>
<dbReference type="InterPro" id="IPR018958">
    <property type="entry name" value="Knr4/Smi1-like_dom"/>
</dbReference>
<dbReference type="Gene3D" id="3.40.1580.10">
    <property type="entry name" value="SMI1/KNR4-like"/>
    <property type="match status" value="1"/>
</dbReference>
<dbReference type="EMBL" id="JAASRO010000001">
    <property type="protein sequence ID" value="NIK62308.1"/>
    <property type="molecule type" value="Genomic_DNA"/>
</dbReference>
<comment type="caution">
    <text evidence="2">The sequence shown here is derived from an EMBL/GenBank/DDBJ whole genome shotgun (WGS) entry which is preliminary data.</text>
</comment>
<feature type="domain" description="Knr4/Smi1-like" evidence="1">
    <location>
        <begin position="16"/>
        <end position="153"/>
    </location>
</feature>
<proteinExistence type="predicted"/>
<evidence type="ECO:0000259" key="1">
    <source>
        <dbReference type="SMART" id="SM00860"/>
    </source>
</evidence>
<accession>A0A7X5VJE5</accession>
<dbReference type="Pfam" id="PF09346">
    <property type="entry name" value="SMI1_KNR4"/>
    <property type="match status" value="1"/>
</dbReference>